<protein>
    <submittedName>
        <fullName evidence="1">Uncharacterized protein</fullName>
    </submittedName>
</protein>
<organism evidence="1 2">
    <name type="scientific">Spironucleus salmonicida</name>
    <dbReference type="NCBI Taxonomy" id="348837"/>
    <lineage>
        <taxon>Eukaryota</taxon>
        <taxon>Metamonada</taxon>
        <taxon>Diplomonadida</taxon>
        <taxon>Hexamitidae</taxon>
        <taxon>Hexamitinae</taxon>
        <taxon>Spironucleus</taxon>
    </lineage>
</organism>
<accession>A0A9P8LXA8</accession>
<name>A0A9P8LXA8_9EUKA</name>
<keyword evidence="2" id="KW-1185">Reference proteome</keyword>
<dbReference type="Proteomes" id="UP000018208">
    <property type="component" value="Unassembled WGS sequence"/>
</dbReference>
<dbReference type="InterPro" id="IPR008962">
    <property type="entry name" value="PapD-like_sf"/>
</dbReference>
<dbReference type="RefSeq" id="XP_067766486.1">
    <property type="nucleotide sequence ID" value="XM_067907218.1"/>
</dbReference>
<dbReference type="InterPro" id="IPR013783">
    <property type="entry name" value="Ig-like_fold"/>
</dbReference>
<dbReference type="Gene3D" id="2.60.40.10">
    <property type="entry name" value="Immunoglobulins"/>
    <property type="match status" value="1"/>
</dbReference>
<evidence type="ECO:0000313" key="1">
    <source>
        <dbReference type="EMBL" id="KAH0575713.1"/>
    </source>
</evidence>
<proteinExistence type="predicted"/>
<gene>
    <name evidence="1" type="ORF">SS50377_23353</name>
</gene>
<evidence type="ECO:0000313" key="2">
    <source>
        <dbReference type="Proteomes" id="UP000018208"/>
    </source>
</evidence>
<dbReference type="KEGG" id="ssao:94297376"/>
<dbReference type="GeneID" id="94297376"/>
<comment type="caution">
    <text evidence="1">The sequence shown here is derived from an EMBL/GenBank/DDBJ whole genome shotgun (WGS) entry which is preliminary data.</text>
</comment>
<dbReference type="EMBL" id="AUWU02000003">
    <property type="protein sequence ID" value="KAH0575713.1"/>
    <property type="molecule type" value="Genomic_DNA"/>
</dbReference>
<dbReference type="AlphaFoldDB" id="A0A9P8LXA8"/>
<dbReference type="SUPFAM" id="SSF49354">
    <property type="entry name" value="PapD-like"/>
    <property type="match status" value="1"/>
</dbReference>
<sequence length="1133" mass="129761">MLKISPKSVIIQESIFQQILLKNFSDDGIQIQLRIEARSNDNIQSLVSSPDSFLLDTYRLTLHPQEVVPIKVQFIPLTNDQFQTARIIFTTNDMKFQAPILGITGIQSCIFQQNKLINNGTCDLIIKDKENSAKILKIQEISKSSEDVLFWPVYAQKMQIEGTDEHKIAVQFGDVLEFMQKCIQRPKQKEMVANAVGSELMETIEYSEAVLPIAIILKDQQDMHLCKDQPVQNIQEVTQQQNDTLQRPNETIQIVNIPQSTQIQNQISIEQQYNTLQEEEQPGQIFNSDESIARNSVLQQESSNNYKSEYYDLNKNTIQFSANDDTSSILSKIQNKNVPKYILDQYQQELQELNALEQQLNSRGYQDESIYDQQYDQKNYIYETEVIPEFMPVTVQFIDGELHYTPQNLIFVNDVPIYPILYQNTYWRTLNSQFTLSTPKFPPYNEKISEQSTAQILYLTGQIHIQNTSHQSGFHQKISSIYPEQSDQVAQMASNMQYLYFNIDFITQQQEYSNFRINIKSDDQLSGRLDPSETRIINITFAITITNVENDALPELPQLFQNMIYNTNSQNMESITPLFIRITGFRFDRYYSDEEFDCLPAFYQLQNDDEIRESIDIPVVFPSNLIADRKVEKSVQLNQIRYPQGDLRINQNIGKVTQAFNMQFFDFLKTLPIIGLNDVNNIGSLKLKNQPSVPKVVKQANQIKKLDKYLTNNKQGGVMSFSPVSNNKKSVAKTPKHNDIFIENTEQQQLNKFELEKSYPIIFKKKSIDFKQISVQELDIFCYPTNLPRCSEELDDFPILSHAFTCNSTSLKVKTSTLFLSNDYTAGYIDFKFKLSQKSVDSIIESLVLSQRMPIFLEQQFCLEIKSDGANSALAKFPILVRAELDLDEFQFKYANPGVSGTNMPIRNAIQGINLRQINGFVEEIFATTQVVKCPPVFYMSKTKTFLELFNGSGRSIVAFTQGSAPPFKCVNTFQISSNSSFKQEIEFAPKKPGKYEFDMKVQWPDNSKVKEIQQGGKGIQRYHNLNVKVVAIAVNVPLLLKQSSEDFPKTVKINKYQFSMLYIQNISNQNAKFSFDVESNLQVSPSVGVVEPGASAVVRIWFEGEKRPSKIKVLGECFGATGIVFDGVGEPE</sequence>
<reference evidence="1 2" key="1">
    <citation type="journal article" date="2014" name="PLoS Genet.">
        <title>The Genome of Spironucleus salmonicida Highlights a Fish Pathogen Adapted to Fluctuating Environments.</title>
        <authorList>
            <person name="Xu F."/>
            <person name="Jerlstrom-Hultqvist J."/>
            <person name="Einarsson E."/>
            <person name="Astvaldsson A."/>
            <person name="Svard S.G."/>
            <person name="Andersson J.O."/>
        </authorList>
    </citation>
    <scope>NUCLEOTIDE SEQUENCE [LARGE SCALE GENOMIC DNA]</scope>
    <source>
        <strain evidence="1 2">ATCC 50377</strain>
    </source>
</reference>